<evidence type="ECO:0000313" key="15">
    <source>
        <dbReference type="Proteomes" id="UP000005220"/>
    </source>
</evidence>
<keyword evidence="15" id="KW-1185">Reference proteome</keyword>
<keyword evidence="9" id="KW-0539">Nucleus</keyword>
<dbReference type="Gene3D" id="2.60.120.620">
    <property type="entry name" value="q2cbj1_9rhob like domain"/>
    <property type="match status" value="1"/>
</dbReference>
<dbReference type="GO" id="GO:0006450">
    <property type="term" value="P:regulation of translational fidelity"/>
    <property type="evidence" value="ECO:0007669"/>
    <property type="project" value="EnsemblFungi"/>
</dbReference>
<accession>H2B233</accession>
<dbReference type="GO" id="GO:0005634">
    <property type="term" value="C:nucleus"/>
    <property type="evidence" value="ECO:0007669"/>
    <property type="project" value="UniProtKB-SubCell"/>
</dbReference>
<dbReference type="Gene3D" id="3.60.130.20">
    <property type="entry name" value="Oxoglutarate/iron-dependent oxygenase, C-terminal degradation domain"/>
    <property type="match status" value="1"/>
</dbReference>
<dbReference type="GO" id="GO:2000639">
    <property type="term" value="P:negative regulation of SREBP signaling pathway"/>
    <property type="evidence" value="ECO:0007669"/>
    <property type="project" value="EnsemblFungi"/>
</dbReference>
<dbReference type="FunCoup" id="H2B233">
    <property type="interactions" value="467"/>
</dbReference>
<dbReference type="InParanoid" id="H2B233"/>
<dbReference type="GO" id="GO:0031418">
    <property type="term" value="F:L-ascorbic acid binding"/>
    <property type="evidence" value="ECO:0007669"/>
    <property type="project" value="UniProtKB-KW"/>
</dbReference>
<keyword evidence="7" id="KW-0560">Oxidoreductase</keyword>
<dbReference type="GO" id="GO:0006449">
    <property type="term" value="P:regulation of translational termination"/>
    <property type="evidence" value="ECO:0007669"/>
    <property type="project" value="EnsemblFungi"/>
</dbReference>
<dbReference type="PANTHER" id="PTHR12117:SF0">
    <property type="entry name" value="PROLYL 3-HYDROXYLASE OGFOD1"/>
    <property type="match status" value="1"/>
</dbReference>
<dbReference type="InterPro" id="IPR005123">
    <property type="entry name" value="Oxoglu/Fe-dep_dioxygenase_dom"/>
</dbReference>
<evidence type="ECO:0000256" key="4">
    <source>
        <dbReference type="ARBA" id="ARBA00022723"/>
    </source>
</evidence>
<comment type="subcellular location">
    <subcellularLocation>
        <location evidence="2">Nucleus</location>
    </subcellularLocation>
</comment>
<evidence type="ECO:0000256" key="9">
    <source>
        <dbReference type="ARBA" id="ARBA00023242"/>
    </source>
</evidence>
<dbReference type="GO" id="GO:0031543">
    <property type="term" value="F:peptidyl-proline dioxygenase activity"/>
    <property type="evidence" value="ECO:0007669"/>
    <property type="project" value="EnsemblFungi"/>
</dbReference>
<dbReference type="GO" id="GO:0140311">
    <property type="term" value="F:protein sequestering activity"/>
    <property type="evidence" value="ECO:0007669"/>
    <property type="project" value="EnsemblFungi"/>
</dbReference>
<dbReference type="eggNOG" id="KOG3844">
    <property type="taxonomic scope" value="Eukaryota"/>
</dbReference>
<name>H2B233_KAZAF</name>
<evidence type="ECO:0000256" key="7">
    <source>
        <dbReference type="ARBA" id="ARBA00023002"/>
    </source>
</evidence>
<dbReference type="InterPro" id="IPR006620">
    <property type="entry name" value="Pro_4_hyd_alph"/>
</dbReference>
<evidence type="ECO:0000256" key="6">
    <source>
        <dbReference type="ARBA" id="ARBA00022964"/>
    </source>
</evidence>
<dbReference type="RefSeq" id="XP_003959818.1">
    <property type="nucleotide sequence ID" value="XM_003959769.1"/>
</dbReference>
<keyword evidence="5" id="KW-0847">Vitamin C</keyword>
<dbReference type="OrthoDB" id="430522at2759"/>
<dbReference type="KEGG" id="kaf:KAFR_0L00760"/>
<evidence type="ECO:0000256" key="11">
    <source>
        <dbReference type="ARBA" id="ARBA00051966"/>
    </source>
</evidence>
<keyword evidence="8" id="KW-0408">Iron</keyword>
<dbReference type="PROSITE" id="PS51471">
    <property type="entry name" value="FE2OG_OXY"/>
    <property type="match status" value="1"/>
</dbReference>
<dbReference type="GO" id="GO:0032436">
    <property type="term" value="P:positive regulation of proteasomal ubiquitin-dependent protein catabolic process"/>
    <property type="evidence" value="ECO:0007669"/>
    <property type="project" value="EnsemblFungi"/>
</dbReference>
<evidence type="ECO:0000313" key="14">
    <source>
        <dbReference type="EMBL" id="CCF60683.1"/>
    </source>
</evidence>
<reference evidence="14 15" key="1">
    <citation type="journal article" date="2011" name="Proc. Natl. Acad. Sci. U.S.A.">
        <title>Evolutionary erosion of yeast sex chromosomes by mating-type switching accidents.</title>
        <authorList>
            <person name="Gordon J.L."/>
            <person name="Armisen D."/>
            <person name="Proux-Wera E."/>
            <person name="Oheigeartaigh S.S."/>
            <person name="Byrne K.P."/>
            <person name="Wolfe K.H."/>
        </authorList>
    </citation>
    <scope>NUCLEOTIDE SEQUENCE [LARGE SCALE GENOMIC DNA]</scope>
    <source>
        <strain evidence="15">ATCC 22294 / BCRC 22015 / CBS 2517 / CECT 1963 / NBRC 1671 / NRRL Y-8276</strain>
    </source>
</reference>
<dbReference type="HOGENOM" id="CLU_017005_0_0_1"/>
<keyword evidence="6" id="KW-0223">Dioxygenase</keyword>
<dbReference type="SMART" id="SM00702">
    <property type="entry name" value="P4Hc"/>
    <property type="match status" value="1"/>
</dbReference>
<dbReference type="GO" id="GO:0008143">
    <property type="term" value="F:poly(A) binding"/>
    <property type="evidence" value="ECO:0007669"/>
    <property type="project" value="EnsemblFungi"/>
</dbReference>
<protein>
    <recommendedName>
        <fullName evidence="12">uS12 prolyl 3,4-dihydroxylase</fullName>
    </recommendedName>
</protein>
<gene>
    <name evidence="14" type="primary">KAFR0L00760</name>
    <name evidence="14" type="ORF">KAFR_0L00760</name>
</gene>
<comment type="catalytic activity">
    <reaction evidence="11">
        <text>[ribosomal protein uS12]-(3S)-3-hydroxy-L-proline + 2-oxoglutarate + O2 = [ribosomal protein uS12]-(3S)-3,4-dihydroxy-L-proline + succinate + CO2</text>
        <dbReference type="Rhea" id="RHEA:54160"/>
        <dbReference type="Rhea" id="RHEA-COMP:13817"/>
        <dbReference type="Rhea" id="RHEA-COMP:13818"/>
        <dbReference type="ChEBI" id="CHEBI:15379"/>
        <dbReference type="ChEBI" id="CHEBI:16526"/>
        <dbReference type="ChEBI" id="CHEBI:16810"/>
        <dbReference type="ChEBI" id="CHEBI:30031"/>
        <dbReference type="ChEBI" id="CHEBI:85428"/>
        <dbReference type="ChEBI" id="CHEBI:138052"/>
    </reaction>
</comment>
<keyword evidence="4" id="KW-0479">Metal-binding</keyword>
<dbReference type="GO" id="GO:0000288">
    <property type="term" value="P:nuclear-transcribed mRNA catabolic process, deadenylation-dependent decay"/>
    <property type="evidence" value="ECO:0007669"/>
    <property type="project" value="EnsemblFungi"/>
</dbReference>
<feature type="domain" description="Fe2OG dioxygenase" evidence="13">
    <location>
        <begin position="146"/>
        <end position="252"/>
    </location>
</feature>
<sequence>MSTTIKRKNCDEQDVTKNVNAKKIILEDAKIKDLFNAKIWDPKFQQELQNQVTDAQPFSWGFISDLVDDQLLRNVRKEIESEIQFNQNETDIYKVNQSGDLANLAGLDWNDLSRLPNLFKLRQILYSKQYRNVISKVTQCGDLSSKKMDMSINTYTKGCHLLNHDDVVGSRRVSWILYLPDPDRKWKPHYGGGLRLFPTVAKNIPSPDHCAKFVPQFNQIAFFKVKPGYSFHDVEEVKVDKHRLSIQGWYHIPQEGEEGFIPGEEDKWVSTNNATLSLVQSDALKQYEFPKDERIPLSNDEISQLINLNENIDQNITKLFTEQELNELKNFISMEHLSEDGLKKLQEQFLENSTISVENFLNREKSETLKQLIKNAELNEQVPMTTKEVSGPWDTARPPHKWLFMYLNEQEKQNIKKEVDVQLFEISKFVKGVPFKKFIAYITNLIPAGEEVIVRRFRPGSDYTLADTLQFEKNRSEDLLDYLLEGCLCLTLFDGWDDGTLGGYEMCINNDEDDGDDQEEYGRDEGDNILINKPASWNSFNLVLRDANVLEFVKYVSWNAKGSRWDIKMNWDIKDSGDDDDSEN</sequence>
<proteinExistence type="inferred from homology"/>
<dbReference type="Pfam" id="PF13661">
    <property type="entry name" value="2OG-FeII_Oxy_4"/>
    <property type="match status" value="1"/>
</dbReference>
<dbReference type="InterPro" id="IPR039558">
    <property type="entry name" value="TPA1/OFD1_N"/>
</dbReference>
<evidence type="ECO:0000256" key="1">
    <source>
        <dbReference type="ARBA" id="ARBA00001961"/>
    </source>
</evidence>
<dbReference type="GO" id="GO:0006415">
    <property type="term" value="P:translational termination"/>
    <property type="evidence" value="ECO:0007669"/>
    <property type="project" value="EnsemblFungi"/>
</dbReference>
<dbReference type="STRING" id="1071382.H2B233"/>
<dbReference type="FunFam" id="2.60.120.620:FF:000014">
    <property type="entry name" value="Prolyl 3,4-dihydroxylase TPA1"/>
    <property type="match status" value="1"/>
</dbReference>
<dbReference type="AlphaFoldDB" id="H2B233"/>
<dbReference type="GeneID" id="13886891"/>
<evidence type="ECO:0000256" key="8">
    <source>
        <dbReference type="ARBA" id="ARBA00023004"/>
    </source>
</evidence>
<evidence type="ECO:0000256" key="10">
    <source>
        <dbReference type="ARBA" id="ARBA00047444"/>
    </source>
</evidence>
<comment type="catalytic activity">
    <reaction evidence="10">
        <text>[ribosomal protein uS12]-L-proline + 2-oxoglutarate + O2 = [ribosomal protein uS12]-(3S)-3-hydroxy-L-proline + succinate + CO2</text>
        <dbReference type="Rhea" id="RHEA:54156"/>
        <dbReference type="Rhea" id="RHEA-COMP:13816"/>
        <dbReference type="Rhea" id="RHEA-COMP:13818"/>
        <dbReference type="ChEBI" id="CHEBI:15379"/>
        <dbReference type="ChEBI" id="CHEBI:16526"/>
        <dbReference type="ChEBI" id="CHEBI:16810"/>
        <dbReference type="ChEBI" id="CHEBI:30031"/>
        <dbReference type="ChEBI" id="CHEBI:50342"/>
        <dbReference type="ChEBI" id="CHEBI:85428"/>
    </reaction>
</comment>
<evidence type="ECO:0000256" key="2">
    <source>
        <dbReference type="ARBA" id="ARBA00004123"/>
    </source>
</evidence>
<comment type="cofactor">
    <cofactor evidence="1">
        <name>L-ascorbate</name>
        <dbReference type="ChEBI" id="CHEBI:38290"/>
    </cofactor>
</comment>
<comment type="similarity">
    <text evidence="3">Belongs to the TPA1 family.</text>
</comment>
<organism evidence="14 15">
    <name type="scientific">Kazachstania africana (strain ATCC 22294 / BCRC 22015 / CBS 2517 / CECT 1963 / NBRC 1671 / NRRL Y-8276)</name>
    <name type="common">Yeast</name>
    <name type="synonym">Kluyveromyces africanus</name>
    <dbReference type="NCBI Taxonomy" id="1071382"/>
    <lineage>
        <taxon>Eukaryota</taxon>
        <taxon>Fungi</taxon>
        <taxon>Dikarya</taxon>
        <taxon>Ascomycota</taxon>
        <taxon>Saccharomycotina</taxon>
        <taxon>Saccharomycetes</taxon>
        <taxon>Saccharomycetales</taxon>
        <taxon>Saccharomycetaceae</taxon>
        <taxon>Kazachstania</taxon>
    </lineage>
</organism>
<dbReference type="EMBL" id="HE650832">
    <property type="protein sequence ID" value="CCF60683.1"/>
    <property type="molecule type" value="Genomic_DNA"/>
</dbReference>
<dbReference type="GO" id="GO:0008198">
    <property type="term" value="F:ferrous iron binding"/>
    <property type="evidence" value="ECO:0007669"/>
    <property type="project" value="EnsemblFungi"/>
</dbReference>
<dbReference type="Proteomes" id="UP000005220">
    <property type="component" value="Chromosome 12"/>
</dbReference>
<evidence type="ECO:0000256" key="12">
    <source>
        <dbReference type="ARBA" id="ARBA00081607"/>
    </source>
</evidence>
<dbReference type="GO" id="GO:0071456">
    <property type="term" value="P:cellular response to hypoxia"/>
    <property type="evidence" value="ECO:0007669"/>
    <property type="project" value="EnsemblFungi"/>
</dbReference>
<dbReference type="InterPro" id="IPR051842">
    <property type="entry name" value="uS12_prolyl_hydroxylase"/>
</dbReference>
<dbReference type="GO" id="GO:0005737">
    <property type="term" value="C:cytoplasm"/>
    <property type="evidence" value="ECO:0007669"/>
    <property type="project" value="TreeGrafter"/>
</dbReference>
<dbReference type="InterPro" id="IPR043044">
    <property type="entry name" value="TPA1/Ofd1_C"/>
</dbReference>
<dbReference type="GO" id="GO:0019826">
    <property type="term" value="F:oxygen sensor activity"/>
    <property type="evidence" value="ECO:0007669"/>
    <property type="project" value="EnsemblFungi"/>
</dbReference>
<dbReference type="Pfam" id="PF10637">
    <property type="entry name" value="Ofd1_CTDD"/>
    <property type="match status" value="1"/>
</dbReference>
<evidence type="ECO:0000256" key="3">
    <source>
        <dbReference type="ARBA" id="ARBA00007443"/>
    </source>
</evidence>
<dbReference type="PANTHER" id="PTHR12117">
    <property type="entry name" value="HISTONE ACETYLTRANSFERASE COMPLEX"/>
    <property type="match status" value="1"/>
</dbReference>
<evidence type="ECO:0000256" key="5">
    <source>
        <dbReference type="ARBA" id="ARBA00022896"/>
    </source>
</evidence>
<dbReference type="InterPro" id="IPR019601">
    <property type="entry name" value="Oxoglutarate/Fe-dep_Oase_C"/>
</dbReference>
<evidence type="ECO:0000259" key="13">
    <source>
        <dbReference type="PROSITE" id="PS51471"/>
    </source>
</evidence>